<gene>
    <name evidence="1" type="ORF">FRX48_03100</name>
</gene>
<reference evidence="1 2" key="1">
    <citation type="submission" date="2019-09" db="EMBL/GenBank/DDBJ databases">
        <title>The hologenome of the rock-dwelling lichen Lasallia pustulata.</title>
        <authorList>
            <person name="Greshake Tzovaras B."/>
            <person name="Segers F."/>
            <person name="Bicker A."/>
            <person name="Dal Grande F."/>
            <person name="Otte J."/>
            <person name="Hankeln T."/>
            <person name="Schmitt I."/>
            <person name="Ebersberger I."/>
        </authorList>
    </citation>
    <scope>NUCLEOTIDE SEQUENCE [LARGE SCALE GENOMIC DNA]</scope>
    <source>
        <strain evidence="1">A1-1</strain>
    </source>
</reference>
<organism evidence="1 2">
    <name type="scientific">Lasallia pustulata</name>
    <dbReference type="NCBI Taxonomy" id="136370"/>
    <lineage>
        <taxon>Eukaryota</taxon>
        <taxon>Fungi</taxon>
        <taxon>Dikarya</taxon>
        <taxon>Ascomycota</taxon>
        <taxon>Pezizomycotina</taxon>
        <taxon>Lecanoromycetes</taxon>
        <taxon>OSLEUM clade</taxon>
        <taxon>Umbilicariomycetidae</taxon>
        <taxon>Umbilicariales</taxon>
        <taxon>Umbilicariaceae</taxon>
        <taxon>Lasallia</taxon>
    </lineage>
</organism>
<comment type="caution">
    <text evidence="1">The sequence shown here is derived from an EMBL/GenBank/DDBJ whole genome shotgun (WGS) entry which is preliminary data.</text>
</comment>
<name>A0A5M8PWC2_9LECA</name>
<accession>A0A5M8PWC2</accession>
<protein>
    <submittedName>
        <fullName evidence="1">Uncharacterized protein</fullName>
    </submittedName>
</protein>
<dbReference type="Proteomes" id="UP000324767">
    <property type="component" value="Unassembled WGS sequence"/>
</dbReference>
<evidence type="ECO:0000313" key="1">
    <source>
        <dbReference type="EMBL" id="KAA6413354.1"/>
    </source>
</evidence>
<evidence type="ECO:0000313" key="2">
    <source>
        <dbReference type="Proteomes" id="UP000324767"/>
    </source>
</evidence>
<proteinExistence type="predicted"/>
<sequence>MNLGCGEIDRTWRPYFSQYLHSPLVRKQIYDDMCYLIDKYPPISLGEQPTKSGFAAAATGVVISISG</sequence>
<dbReference type="AlphaFoldDB" id="A0A5M8PWC2"/>
<dbReference type="EMBL" id="VXIT01000004">
    <property type="protein sequence ID" value="KAA6413354.1"/>
    <property type="molecule type" value="Genomic_DNA"/>
</dbReference>